<evidence type="ECO:0000313" key="4">
    <source>
        <dbReference type="Proteomes" id="UP000230233"/>
    </source>
</evidence>
<name>A0A2G5VN36_9PELO</name>
<organism evidence="3 4">
    <name type="scientific">Caenorhabditis nigoni</name>
    <dbReference type="NCBI Taxonomy" id="1611254"/>
    <lineage>
        <taxon>Eukaryota</taxon>
        <taxon>Metazoa</taxon>
        <taxon>Ecdysozoa</taxon>
        <taxon>Nematoda</taxon>
        <taxon>Chromadorea</taxon>
        <taxon>Rhabditida</taxon>
        <taxon>Rhabditina</taxon>
        <taxon>Rhabditomorpha</taxon>
        <taxon>Rhabditoidea</taxon>
        <taxon>Rhabditidae</taxon>
        <taxon>Peloderinae</taxon>
        <taxon>Caenorhabditis</taxon>
    </lineage>
</organism>
<feature type="region of interest" description="Disordered" evidence="1">
    <location>
        <begin position="184"/>
        <end position="203"/>
    </location>
</feature>
<evidence type="ECO:0008006" key="5">
    <source>
        <dbReference type="Google" id="ProtNLM"/>
    </source>
</evidence>
<proteinExistence type="predicted"/>
<feature type="transmembrane region" description="Helical" evidence="2">
    <location>
        <begin position="141"/>
        <end position="168"/>
    </location>
</feature>
<sequence length="203" mass="22419">MGACDGADMSKKVMCCPGKIQVIILGGIFFLSALLFGGLFYWQIDEYNTLVEKYRAANPDPEQRKDDVDLKWTWCLMAVPGVMFLSAMCSFAMIKINPKLLLVVCTIWPICSSLVPAIGIWLVVLILSVQNAFSAFNTAKIYIVYVVAAGSVVYILCAIYCVVLLVCLGCCQRAGAGRDNYDLETENDDEDHESISESPIIFE</sequence>
<keyword evidence="2" id="KW-1133">Transmembrane helix</keyword>
<dbReference type="AlphaFoldDB" id="A0A2G5VN36"/>
<feature type="transmembrane region" description="Helical" evidence="2">
    <location>
        <begin position="71"/>
        <end position="93"/>
    </location>
</feature>
<dbReference type="OrthoDB" id="5901452at2759"/>
<feature type="transmembrane region" description="Helical" evidence="2">
    <location>
        <begin position="100"/>
        <end position="129"/>
    </location>
</feature>
<protein>
    <recommendedName>
        <fullName evidence="5">Transmembrane protein</fullName>
    </recommendedName>
</protein>
<evidence type="ECO:0000313" key="3">
    <source>
        <dbReference type="EMBL" id="PIC53182.1"/>
    </source>
</evidence>
<gene>
    <name evidence="3" type="primary">Cnig_chr_I.g2994</name>
    <name evidence="3" type="ORF">B9Z55_002994</name>
</gene>
<accession>A0A2G5VN36</accession>
<dbReference type="Proteomes" id="UP000230233">
    <property type="component" value="Chromosome I"/>
</dbReference>
<comment type="caution">
    <text evidence="3">The sequence shown here is derived from an EMBL/GenBank/DDBJ whole genome shotgun (WGS) entry which is preliminary data.</text>
</comment>
<evidence type="ECO:0000256" key="2">
    <source>
        <dbReference type="SAM" id="Phobius"/>
    </source>
</evidence>
<reference evidence="4" key="1">
    <citation type="submission" date="2017-10" db="EMBL/GenBank/DDBJ databases">
        <title>Rapid genome shrinkage in a self-fertile nematode reveals novel sperm competition proteins.</title>
        <authorList>
            <person name="Yin D."/>
            <person name="Schwarz E.M."/>
            <person name="Thomas C.G."/>
            <person name="Felde R.L."/>
            <person name="Korf I.F."/>
            <person name="Cutter A.D."/>
            <person name="Schartner C.M."/>
            <person name="Ralston E.J."/>
            <person name="Meyer B.J."/>
            <person name="Haag E.S."/>
        </authorList>
    </citation>
    <scope>NUCLEOTIDE SEQUENCE [LARGE SCALE GENOMIC DNA]</scope>
    <source>
        <strain evidence="4">JU1422</strain>
    </source>
</reference>
<keyword evidence="4" id="KW-1185">Reference proteome</keyword>
<evidence type="ECO:0000256" key="1">
    <source>
        <dbReference type="SAM" id="MobiDB-lite"/>
    </source>
</evidence>
<dbReference type="EMBL" id="PDUG01000001">
    <property type="protein sequence ID" value="PIC53182.1"/>
    <property type="molecule type" value="Genomic_DNA"/>
</dbReference>
<feature type="transmembrane region" description="Helical" evidence="2">
    <location>
        <begin position="20"/>
        <end position="44"/>
    </location>
</feature>
<keyword evidence="2" id="KW-0472">Membrane</keyword>
<keyword evidence="2" id="KW-0812">Transmembrane</keyword>